<dbReference type="Proteomes" id="UP000245765">
    <property type="component" value="Unassembled WGS sequence"/>
</dbReference>
<evidence type="ECO:0000313" key="3">
    <source>
        <dbReference type="EMBL" id="PWS35432.1"/>
    </source>
</evidence>
<evidence type="ECO:0000313" key="4">
    <source>
        <dbReference type="Proteomes" id="UP000245765"/>
    </source>
</evidence>
<proteinExistence type="inferred from homology"/>
<dbReference type="InterPro" id="IPR042100">
    <property type="entry name" value="Bug_dom1"/>
</dbReference>
<dbReference type="EMBL" id="QGNA01000004">
    <property type="protein sequence ID" value="PWS35432.1"/>
    <property type="molecule type" value="Genomic_DNA"/>
</dbReference>
<name>A0A317FAB1_9PROT</name>
<evidence type="ECO:0000256" key="1">
    <source>
        <dbReference type="ARBA" id="ARBA00006987"/>
    </source>
</evidence>
<comment type="caution">
    <text evidence="3">The sequence shown here is derived from an EMBL/GenBank/DDBJ whole genome shotgun (WGS) entry which is preliminary data.</text>
</comment>
<comment type="similarity">
    <text evidence="1">Belongs to the UPF0065 (bug) family.</text>
</comment>
<protein>
    <recommendedName>
        <fullName evidence="5">Tripartite tricarboxylate transporter substrate binding protein</fullName>
    </recommendedName>
</protein>
<dbReference type="SUPFAM" id="SSF53850">
    <property type="entry name" value="Periplasmic binding protein-like II"/>
    <property type="match status" value="1"/>
</dbReference>
<keyword evidence="4" id="KW-1185">Reference proteome</keyword>
<sequence length="344" mass="36073">MRGAAGHPRPNRRETATMIRRRSLIAAMPALASAPLAAPALAQGAWPSRQIRLVVPYPPGGASDIAGRQQAQVLSEALGVPVVVDNRAGAGGTIGTAHVAQSAPDGYTIMMSSPSSHLGAPLLFRNPGYEGVDDFTHIATFATGTAMVCVHPRLPINNIQELIAYAKANPGKLNYGSAGAGGANHMLGVLFMQRTGVELTHVPYRGAAPALADLIAGNIQLVFDSFSGIIGTVRAGQVRALAVTNPTRWPLAPEFPTVQEQGVPDYNLPSFSAVVGPKGIPDAIADRMHAAINAALATPALTETLARGGNAPFPNSRARFLEIMQEQRTTWRELVRISGVQPEG</sequence>
<dbReference type="PIRSF" id="PIRSF017082">
    <property type="entry name" value="YflP"/>
    <property type="match status" value="1"/>
</dbReference>
<dbReference type="PANTHER" id="PTHR42928:SF5">
    <property type="entry name" value="BLR1237 PROTEIN"/>
    <property type="match status" value="1"/>
</dbReference>
<dbReference type="Gene3D" id="3.40.190.150">
    <property type="entry name" value="Bordetella uptake gene, domain 1"/>
    <property type="match status" value="1"/>
</dbReference>
<feature type="signal peptide" evidence="2">
    <location>
        <begin position="1"/>
        <end position="42"/>
    </location>
</feature>
<dbReference type="Pfam" id="PF03401">
    <property type="entry name" value="TctC"/>
    <property type="match status" value="1"/>
</dbReference>
<dbReference type="InterPro" id="IPR005064">
    <property type="entry name" value="BUG"/>
</dbReference>
<gene>
    <name evidence="3" type="ORF">DFH01_17585</name>
</gene>
<dbReference type="Gene3D" id="3.40.190.10">
    <property type="entry name" value="Periplasmic binding protein-like II"/>
    <property type="match status" value="1"/>
</dbReference>
<feature type="chain" id="PRO_5016395668" description="Tripartite tricarboxylate transporter substrate binding protein" evidence="2">
    <location>
        <begin position="43"/>
        <end position="344"/>
    </location>
</feature>
<evidence type="ECO:0008006" key="5">
    <source>
        <dbReference type="Google" id="ProtNLM"/>
    </source>
</evidence>
<reference evidence="4" key="1">
    <citation type="submission" date="2018-05" db="EMBL/GenBank/DDBJ databases">
        <authorList>
            <person name="Du Z."/>
            <person name="Wang X."/>
        </authorList>
    </citation>
    <scope>NUCLEOTIDE SEQUENCE [LARGE SCALE GENOMIC DNA]</scope>
    <source>
        <strain evidence="4">CQN31</strain>
    </source>
</reference>
<dbReference type="PANTHER" id="PTHR42928">
    <property type="entry name" value="TRICARBOXYLATE-BINDING PROTEIN"/>
    <property type="match status" value="1"/>
</dbReference>
<evidence type="ECO:0000256" key="2">
    <source>
        <dbReference type="SAM" id="SignalP"/>
    </source>
</evidence>
<dbReference type="CDD" id="cd07012">
    <property type="entry name" value="PBP2_Bug_TTT"/>
    <property type="match status" value="1"/>
</dbReference>
<dbReference type="AlphaFoldDB" id="A0A317FAB1"/>
<keyword evidence="2" id="KW-0732">Signal</keyword>
<organism evidence="3 4">
    <name type="scientific">Falsiroseomonas bella</name>
    <dbReference type="NCBI Taxonomy" id="2184016"/>
    <lineage>
        <taxon>Bacteria</taxon>
        <taxon>Pseudomonadati</taxon>
        <taxon>Pseudomonadota</taxon>
        <taxon>Alphaproteobacteria</taxon>
        <taxon>Acetobacterales</taxon>
        <taxon>Roseomonadaceae</taxon>
        <taxon>Falsiroseomonas</taxon>
    </lineage>
</organism>
<accession>A0A317FAB1</accession>